<accession>A0A366XY90</accession>
<gene>
    <name evidence="2" type="ORF">DS031_05795</name>
</gene>
<evidence type="ECO:0000259" key="1">
    <source>
        <dbReference type="PROSITE" id="PS51782"/>
    </source>
</evidence>
<dbReference type="RefSeq" id="WP_113804990.1">
    <property type="nucleotide sequence ID" value="NZ_QOCW01000004.1"/>
</dbReference>
<dbReference type="CDD" id="cd00118">
    <property type="entry name" value="LysM"/>
    <property type="match status" value="1"/>
</dbReference>
<comment type="caution">
    <text evidence="2">The sequence shown here is derived from an EMBL/GenBank/DDBJ whole genome shotgun (WGS) entry which is preliminary data.</text>
</comment>
<reference evidence="2 3" key="1">
    <citation type="submission" date="2018-07" db="EMBL/GenBank/DDBJ databases">
        <title>Lottiidibacillus patelloidae gen. nov., sp. nov., isolated from the intestinal tract of a marine limpet and the reclassification of B. taeanensis BH030017T, B. algicola KMM 3737T and B. hwajinpoensis SW-72T as genus Lottiidibacillus.</title>
        <authorList>
            <person name="Liu R."/>
            <person name="Huang Z."/>
        </authorList>
    </citation>
    <scope>NUCLEOTIDE SEQUENCE [LARGE SCALE GENOMIC DNA]</scope>
    <source>
        <strain evidence="2 3">BH030017</strain>
    </source>
</reference>
<dbReference type="InterPro" id="IPR018392">
    <property type="entry name" value="LysM"/>
</dbReference>
<keyword evidence="3" id="KW-1185">Reference proteome</keyword>
<dbReference type="PROSITE" id="PS51782">
    <property type="entry name" value="LYSM"/>
    <property type="match status" value="1"/>
</dbReference>
<name>A0A366XY90_9BACI</name>
<evidence type="ECO:0000313" key="3">
    <source>
        <dbReference type="Proteomes" id="UP000253314"/>
    </source>
</evidence>
<evidence type="ECO:0000313" key="2">
    <source>
        <dbReference type="EMBL" id="RBW70538.1"/>
    </source>
</evidence>
<protein>
    <recommendedName>
        <fullName evidence="1">LysM domain-containing protein</fullName>
    </recommendedName>
</protein>
<dbReference type="OrthoDB" id="2691912at2"/>
<proteinExistence type="predicted"/>
<dbReference type="Gene3D" id="3.10.350.10">
    <property type="entry name" value="LysM domain"/>
    <property type="match status" value="1"/>
</dbReference>
<dbReference type="InterPro" id="IPR036779">
    <property type="entry name" value="LysM_dom_sf"/>
</dbReference>
<feature type="domain" description="LysM" evidence="1">
    <location>
        <begin position="52"/>
        <end position="104"/>
    </location>
</feature>
<sequence length="108" mass="12219">MKNLLKISLVGLLLYTIYYDLNIGTLPQPTTASVQKIENPREIKSEQQMTYKEAAVQSGDTVLTIIEKLNGELTVSINKVVQDFEQLNHGTKPEHIQPGKTYKFPIYP</sequence>
<dbReference type="AlphaFoldDB" id="A0A366XY90"/>
<dbReference type="EMBL" id="QOCW01000004">
    <property type="protein sequence ID" value="RBW70538.1"/>
    <property type="molecule type" value="Genomic_DNA"/>
</dbReference>
<organism evidence="2 3">
    <name type="scientific">Bacillus taeanensis</name>
    <dbReference type="NCBI Taxonomy" id="273032"/>
    <lineage>
        <taxon>Bacteria</taxon>
        <taxon>Bacillati</taxon>
        <taxon>Bacillota</taxon>
        <taxon>Bacilli</taxon>
        <taxon>Bacillales</taxon>
        <taxon>Bacillaceae</taxon>
        <taxon>Bacillus</taxon>
    </lineage>
</organism>
<dbReference type="Proteomes" id="UP000253314">
    <property type="component" value="Unassembled WGS sequence"/>
</dbReference>